<keyword evidence="1" id="KW-1133">Transmembrane helix</keyword>
<feature type="transmembrane region" description="Helical" evidence="1">
    <location>
        <begin position="29"/>
        <end position="44"/>
    </location>
</feature>
<dbReference type="AlphaFoldDB" id="F5R8Z3"/>
<name>F5R8Z3_METUF</name>
<dbReference type="eggNOG" id="ENOG5033H5J">
    <property type="taxonomic scope" value="Bacteria"/>
</dbReference>
<sequence length="45" mass="5290">MWFILYYVVAITVLILHFTGFLARNNLEWLVFVLAVTVFPAVLYL</sequence>
<feature type="transmembrane region" description="Helical" evidence="1">
    <location>
        <begin position="5"/>
        <end position="23"/>
    </location>
</feature>
<evidence type="ECO:0000313" key="3">
    <source>
        <dbReference type="Proteomes" id="UP000005019"/>
    </source>
</evidence>
<protein>
    <submittedName>
        <fullName evidence="2">Uncharacterized protein</fullName>
    </submittedName>
</protein>
<proteinExistence type="predicted"/>
<comment type="caution">
    <text evidence="2">The sequence shown here is derived from an EMBL/GenBank/DDBJ whole genome shotgun (WGS) entry which is preliminary data.</text>
</comment>
<evidence type="ECO:0000313" key="2">
    <source>
        <dbReference type="EMBL" id="EGK72960.1"/>
    </source>
</evidence>
<dbReference type="EMBL" id="AFHG01000030">
    <property type="protein sequence ID" value="EGK72960.1"/>
    <property type="molecule type" value="Genomic_DNA"/>
</dbReference>
<accession>F5R8Z3</accession>
<keyword evidence="3" id="KW-1185">Reference proteome</keyword>
<dbReference type="Proteomes" id="UP000005019">
    <property type="component" value="Unassembled WGS sequence"/>
</dbReference>
<evidence type="ECO:0000256" key="1">
    <source>
        <dbReference type="SAM" id="Phobius"/>
    </source>
</evidence>
<keyword evidence="1" id="KW-0472">Membrane</keyword>
<reference evidence="2 3" key="1">
    <citation type="journal article" date="2011" name="J. Bacteriol.">
        <title>Genome sequence of Methyloversatilis universalis FAM5T, a methylotrophic representative of the order Rhodocyclales.</title>
        <authorList>
            <person name="Kittichotirat W."/>
            <person name="Good N.M."/>
            <person name="Hall R."/>
            <person name="Bringel F."/>
            <person name="Lajus A."/>
            <person name="Medigue C."/>
            <person name="Smalley N.E."/>
            <person name="Beck D."/>
            <person name="Bumgarner R."/>
            <person name="Vuilleumier S."/>
            <person name="Kalyuzhnaya M.G."/>
        </authorList>
    </citation>
    <scope>NUCLEOTIDE SEQUENCE [LARGE SCALE GENOMIC DNA]</scope>
    <source>
        <strain evidence="3">ATCC BAA-1314 / JCM 13912 / FAM5</strain>
    </source>
</reference>
<dbReference type="RefSeq" id="WP_008059032.1">
    <property type="nucleotide sequence ID" value="NZ_AFHG01000030.1"/>
</dbReference>
<keyword evidence="1" id="KW-0812">Transmembrane</keyword>
<gene>
    <name evidence="2" type="ORF">METUNv1_00795</name>
</gene>
<organism evidence="2 3">
    <name type="scientific">Methyloversatilis universalis (strain ATCC BAA-1314 / DSM 25237 / JCM 13912 / CCUG 52030 / FAM5)</name>
    <dbReference type="NCBI Taxonomy" id="1000565"/>
    <lineage>
        <taxon>Bacteria</taxon>
        <taxon>Pseudomonadati</taxon>
        <taxon>Pseudomonadota</taxon>
        <taxon>Betaproteobacteria</taxon>
        <taxon>Nitrosomonadales</taxon>
        <taxon>Sterolibacteriaceae</taxon>
        <taxon>Methyloversatilis</taxon>
    </lineage>
</organism>